<dbReference type="InterPro" id="IPR050155">
    <property type="entry name" value="HAD-like_hydrolase_sf"/>
</dbReference>
<dbReference type="GO" id="GO:0008967">
    <property type="term" value="F:phosphoglycolate phosphatase activity"/>
    <property type="evidence" value="ECO:0007669"/>
    <property type="project" value="UniProtKB-EC"/>
</dbReference>
<accession>A0A7K1SVD8</accession>
<dbReference type="InterPro" id="IPR023214">
    <property type="entry name" value="HAD_sf"/>
</dbReference>
<comment type="catalytic activity">
    <reaction evidence="1">
        <text>2-phosphoglycolate + H2O = glycolate + phosphate</text>
        <dbReference type="Rhea" id="RHEA:14369"/>
        <dbReference type="ChEBI" id="CHEBI:15377"/>
        <dbReference type="ChEBI" id="CHEBI:29805"/>
        <dbReference type="ChEBI" id="CHEBI:43474"/>
        <dbReference type="ChEBI" id="CHEBI:58033"/>
        <dbReference type="EC" id="3.1.3.18"/>
    </reaction>
</comment>
<dbReference type="InterPro" id="IPR036412">
    <property type="entry name" value="HAD-like_sf"/>
</dbReference>
<proteinExistence type="inferred from homology"/>
<evidence type="ECO:0000256" key="1">
    <source>
        <dbReference type="ARBA" id="ARBA00000830"/>
    </source>
</evidence>
<dbReference type="Proteomes" id="UP000462014">
    <property type="component" value="Unassembled WGS sequence"/>
</dbReference>
<gene>
    <name evidence="5" type="ORF">GO621_05595</name>
</gene>
<dbReference type="PANTHER" id="PTHR43434">
    <property type="entry name" value="PHOSPHOGLYCOLATE PHOSPHATASE"/>
    <property type="match status" value="1"/>
</dbReference>
<comment type="similarity">
    <text evidence="3">Belongs to the HAD-like hydrolase superfamily. CbbY/CbbZ/Gph/YieH family.</text>
</comment>
<comment type="caution">
    <text evidence="5">The sequence shown here is derived from an EMBL/GenBank/DDBJ whole genome shotgun (WGS) entry which is preliminary data.</text>
</comment>
<keyword evidence="6" id="KW-1185">Reference proteome</keyword>
<organism evidence="5 6">
    <name type="scientific">Mucilaginibacter arboris</name>
    <dbReference type="NCBI Taxonomy" id="2682090"/>
    <lineage>
        <taxon>Bacteria</taxon>
        <taxon>Pseudomonadati</taxon>
        <taxon>Bacteroidota</taxon>
        <taxon>Sphingobacteriia</taxon>
        <taxon>Sphingobacteriales</taxon>
        <taxon>Sphingobacteriaceae</taxon>
        <taxon>Mucilaginibacter</taxon>
    </lineage>
</organism>
<dbReference type="EMBL" id="WPIK01000004">
    <property type="protein sequence ID" value="MVN21010.1"/>
    <property type="molecule type" value="Genomic_DNA"/>
</dbReference>
<protein>
    <recommendedName>
        <fullName evidence="4">phosphoglycolate phosphatase</fullName>
        <ecNumber evidence="4">3.1.3.18</ecNumber>
    </recommendedName>
</protein>
<dbReference type="SFLD" id="SFLDS00003">
    <property type="entry name" value="Haloacid_Dehalogenase"/>
    <property type="match status" value="1"/>
</dbReference>
<dbReference type="Pfam" id="PF13419">
    <property type="entry name" value="HAD_2"/>
    <property type="match status" value="1"/>
</dbReference>
<evidence type="ECO:0000256" key="3">
    <source>
        <dbReference type="ARBA" id="ARBA00006171"/>
    </source>
</evidence>
<evidence type="ECO:0000256" key="2">
    <source>
        <dbReference type="ARBA" id="ARBA00004818"/>
    </source>
</evidence>
<dbReference type="AlphaFoldDB" id="A0A7K1SVD8"/>
<name>A0A7K1SVD8_9SPHI</name>
<dbReference type="EC" id="3.1.3.18" evidence="4"/>
<dbReference type="GO" id="GO:0006281">
    <property type="term" value="P:DNA repair"/>
    <property type="evidence" value="ECO:0007669"/>
    <property type="project" value="TreeGrafter"/>
</dbReference>
<dbReference type="SFLD" id="SFLDG01129">
    <property type="entry name" value="C1.5:_HAD__Beta-PGM__Phosphata"/>
    <property type="match status" value="1"/>
</dbReference>
<evidence type="ECO:0000256" key="4">
    <source>
        <dbReference type="ARBA" id="ARBA00013078"/>
    </source>
</evidence>
<sequence length="204" mass="24170">MENIFFDLDGTLIESRPRLYQLFQNMIPSSKLSFDEYWTYKRNKISHKEILQNVFSYSLEDISKFEKEWLERIELPEWLVLDTPFEGISDYLNKLKYTYKIFIVTSRQSEKRALEQIDQFGWLDVVKKVFVTGQTQEKHDLIKNGVTIHSKDWFVGDTGKDIQTGKRLGINTAAVLTGFLNEKKLLEYKPDIIEREVIKLNFNK</sequence>
<dbReference type="InterPro" id="IPR041492">
    <property type="entry name" value="HAD_2"/>
</dbReference>
<dbReference type="PANTHER" id="PTHR43434:SF1">
    <property type="entry name" value="PHOSPHOGLYCOLATE PHOSPHATASE"/>
    <property type="match status" value="1"/>
</dbReference>
<dbReference type="InterPro" id="IPR023198">
    <property type="entry name" value="PGP-like_dom2"/>
</dbReference>
<dbReference type="SUPFAM" id="SSF56784">
    <property type="entry name" value="HAD-like"/>
    <property type="match status" value="1"/>
</dbReference>
<comment type="pathway">
    <text evidence="2">Organic acid metabolism; glycolate biosynthesis; glycolate from 2-phosphoglycolate: step 1/1.</text>
</comment>
<reference evidence="5 6" key="1">
    <citation type="submission" date="2019-12" db="EMBL/GenBank/DDBJ databases">
        <title>Mucilaginibacter sp. HMF7410 genome sequencing and assembly.</title>
        <authorList>
            <person name="Kang H."/>
            <person name="Cha I."/>
            <person name="Kim H."/>
            <person name="Joh K."/>
        </authorList>
    </citation>
    <scope>NUCLEOTIDE SEQUENCE [LARGE SCALE GENOMIC DNA]</scope>
    <source>
        <strain evidence="5 6">HMF7410</strain>
    </source>
</reference>
<keyword evidence="5" id="KW-0378">Hydrolase</keyword>
<dbReference type="Gene3D" id="3.40.50.1000">
    <property type="entry name" value="HAD superfamily/HAD-like"/>
    <property type="match status" value="1"/>
</dbReference>
<dbReference type="GO" id="GO:0005829">
    <property type="term" value="C:cytosol"/>
    <property type="evidence" value="ECO:0007669"/>
    <property type="project" value="TreeGrafter"/>
</dbReference>
<dbReference type="Gene3D" id="1.10.150.240">
    <property type="entry name" value="Putative phosphatase, domain 2"/>
    <property type="match status" value="1"/>
</dbReference>
<evidence type="ECO:0000313" key="6">
    <source>
        <dbReference type="Proteomes" id="UP000462014"/>
    </source>
</evidence>
<evidence type="ECO:0000313" key="5">
    <source>
        <dbReference type="EMBL" id="MVN21010.1"/>
    </source>
</evidence>
<dbReference type="RefSeq" id="WP_157564992.1">
    <property type="nucleotide sequence ID" value="NZ_WPIK01000004.1"/>
</dbReference>